<evidence type="ECO:0000313" key="10">
    <source>
        <dbReference type="Proteomes" id="UP000009022"/>
    </source>
</evidence>
<dbReference type="GO" id="GO:0005524">
    <property type="term" value="F:ATP binding"/>
    <property type="evidence" value="ECO:0007669"/>
    <property type="project" value="UniProtKB-KW"/>
</dbReference>
<dbReference type="GO" id="GO:0006869">
    <property type="term" value="P:lipid transport"/>
    <property type="evidence" value="ECO:0000318"/>
    <property type="project" value="GO_Central"/>
</dbReference>
<dbReference type="STRING" id="10228.B3S9E8"/>
<dbReference type="InterPro" id="IPR026082">
    <property type="entry name" value="ABCA"/>
</dbReference>
<dbReference type="InterPro" id="IPR003593">
    <property type="entry name" value="AAA+_ATPase"/>
</dbReference>
<dbReference type="Pfam" id="PF12698">
    <property type="entry name" value="ABC2_membrane_3"/>
    <property type="match status" value="2"/>
</dbReference>
<dbReference type="InterPro" id="IPR003439">
    <property type="entry name" value="ABC_transporter-like_ATP-bd"/>
</dbReference>
<dbReference type="GeneID" id="6758051"/>
<evidence type="ECO:0000256" key="4">
    <source>
        <dbReference type="ARBA" id="ARBA00022840"/>
    </source>
</evidence>
<dbReference type="PANTHER" id="PTHR19229:SF209">
    <property type="entry name" value="ATP-BINDING CASSETTE SUB-FAMILY A MEMBER 5 ISOFORM X1"/>
    <property type="match status" value="1"/>
</dbReference>
<comment type="subcellular location">
    <subcellularLocation>
        <location evidence="1">Membrane</location>
        <topology evidence="1">Multi-pass membrane protein</topology>
    </subcellularLocation>
</comment>
<keyword evidence="10" id="KW-1185">Reference proteome</keyword>
<dbReference type="PROSITE" id="PS50893">
    <property type="entry name" value="ABC_TRANSPORTER_2"/>
    <property type="match status" value="2"/>
</dbReference>
<evidence type="ECO:0000256" key="5">
    <source>
        <dbReference type="ARBA" id="ARBA00022989"/>
    </source>
</evidence>
<dbReference type="RefSeq" id="XP_002116838.1">
    <property type="nucleotide sequence ID" value="XM_002116802.1"/>
</dbReference>
<feature type="transmembrane region" description="Helical" evidence="7">
    <location>
        <begin position="1160"/>
        <end position="1180"/>
    </location>
</feature>
<dbReference type="PROSITE" id="PS00211">
    <property type="entry name" value="ABC_TRANSPORTER_1"/>
    <property type="match status" value="1"/>
</dbReference>
<feature type="transmembrane region" description="Helical" evidence="7">
    <location>
        <begin position="408"/>
        <end position="427"/>
    </location>
</feature>
<dbReference type="PANTHER" id="PTHR19229">
    <property type="entry name" value="ATP-BINDING CASSETTE TRANSPORTER SUBFAMILY A ABCA"/>
    <property type="match status" value="1"/>
</dbReference>
<gene>
    <name evidence="9" type="ORF">TRIADDRAFT_31511</name>
</gene>
<feature type="transmembrane region" description="Helical" evidence="7">
    <location>
        <begin position="1128"/>
        <end position="1148"/>
    </location>
</feature>
<keyword evidence="3" id="KW-0547">Nucleotide-binding</keyword>
<dbReference type="OMA" id="LCKEQEM"/>
<accession>B3S9E8</accession>
<evidence type="ECO:0000256" key="7">
    <source>
        <dbReference type="SAM" id="Phobius"/>
    </source>
</evidence>
<evidence type="ECO:0000256" key="6">
    <source>
        <dbReference type="ARBA" id="ARBA00023136"/>
    </source>
</evidence>
<dbReference type="SMART" id="SM00382">
    <property type="entry name" value="AAA"/>
    <property type="match status" value="2"/>
</dbReference>
<dbReference type="Pfam" id="PF00005">
    <property type="entry name" value="ABC_tran"/>
    <property type="match status" value="2"/>
</dbReference>
<dbReference type="GO" id="GO:0016020">
    <property type="term" value="C:membrane"/>
    <property type="evidence" value="ECO:0007669"/>
    <property type="project" value="UniProtKB-SubCell"/>
</dbReference>
<feature type="transmembrane region" description="Helical" evidence="7">
    <location>
        <begin position="1192"/>
        <end position="1212"/>
    </location>
</feature>
<evidence type="ECO:0000313" key="9">
    <source>
        <dbReference type="EMBL" id="EDV20638.1"/>
    </source>
</evidence>
<protein>
    <recommendedName>
        <fullName evidence="8">ABC transporter domain-containing protein</fullName>
    </recommendedName>
</protein>
<dbReference type="GO" id="GO:0016887">
    <property type="term" value="F:ATP hydrolysis activity"/>
    <property type="evidence" value="ECO:0007669"/>
    <property type="project" value="InterPro"/>
</dbReference>
<feature type="transmembrane region" description="Helical" evidence="7">
    <location>
        <begin position="878"/>
        <end position="900"/>
    </location>
</feature>
<dbReference type="PhylomeDB" id="B3S9E8"/>
<feature type="domain" description="ABC transporter" evidence="8">
    <location>
        <begin position="1299"/>
        <end position="1550"/>
    </location>
</feature>
<dbReference type="CDD" id="cd03263">
    <property type="entry name" value="ABC_subfamily_A"/>
    <property type="match status" value="2"/>
</dbReference>
<dbReference type="SUPFAM" id="SSF52540">
    <property type="entry name" value="P-loop containing nucleoside triphosphate hydrolases"/>
    <property type="match status" value="2"/>
</dbReference>
<feature type="transmembrane region" description="Helical" evidence="7">
    <location>
        <begin position="1089"/>
        <end position="1116"/>
    </location>
</feature>
<dbReference type="FunFam" id="3.40.50.300:FF:000933">
    <property type="entry name" value="ABC transporter A family member 7"/>
    <property type="match status" value="1"/>
</dbReference>
<dbReference type="KEGG" id="tad:TRIADDRAFT_31511"/>
<dbReference type="GO" id="GO:0042626">
    <property type="term" value="F:ATPase-coupled transmembrane transporter activity"/>
    <property type="evidence" value="ECO:0000318"/>
    <property type="project" value="GO_Central"/>
</dbReference>
<name>B3S9E8_TRIAD</name>
<keyword evidence="6 7" id="KW-0472">Membrane</keyword>
<evidence type="ECO:0000259" key="8">
    <source>
        <dbReference type="PROSITE" id="PS50893"/>
    </source>
</evidence>
<dbReference type="InterPro" id="IPR017871">
    <property type="entry name" value="ABC_transporter-like_CS"/>
</dbReference>
<proteinExistence type="predicted"/>
<dbReference type="InterPro" id="IPR013525">
    <property type="entry name" value="ABC2_TM"/>
</dbReference>
<dbReference type="InterPro" id="IPR027417">
    <property type="entry name" value="P-loop_NTPase"/>
</dbReference>
<dbReference type="GO" id="GO:0005319">
    <property type="term" value="F:lipid transporter activity"/>
    <property type="evidence" value="ECO:0000318"/>
    <property type="project" value="GO_Central"/>
</dbReference>
<organism evidence="9 10">
    <name type="scientific">Trichoplax adhaerens</name>
    <name type="common">Trichoplax reptans</name>
    <dbReference type="NCBI Taxonomy" id="10228"/>
    <lineage>
        <taxon>Eukaryota</taxon>
        <taxon>Metazoa</taxon>
        <taxon>Placozoa</taxon>
        <taxon>Uniplacotomia</taxon>
        <taxon>Trichoplacea</taxon>
        <taxon>Trichoplacidae</taxon>
        <taxon>Trichoplax</taxon>
    </lineage>
</organism>
<evidence type="ECO:0000256" key="2">
    <source>
        <dbReference type="ARBA" id="ARBA00022692"/>
    </source>
</evidence>
<dbReference type="EMBL" id="DS985258">
    <property type="protein sequence ID" value="EDV20638.1"/>
    <property type="molecule type" value="Genomic_DNA"/>
</dbReference>
<keyword evidence="2 7" id="KW-0812">Transmembrane</keyword>
<dbReference type="FunFam" id="3.40.50.300:FF:002097">
    <property type="entry name" value="ATP-binding cassette sub-family A member"/>
    <property type="match status" value="1"/>
</dbReference>
<dbReference type="Proteomes" id="UP000009022">
    <property type="component" value="Unassembled WGS sequence"/>
</dbReference>
<feature type="transmembrane region" description="Helical" evidence="7">
    <location>
        <begin position="1051"/>
        <end position="1069"/>
    </location>
</feature>
<dbReference type="FunCoup" id="B3S9E8">
    <property type="interactions" value="600"/>
</dbReference>
<sequence>MWLIWKQTKCLTYKNFLIKRRDKKQFLQELLYPIYLICIVAIIRAFIKPRHYPVIQHFPQFSMGNVTLQVNDSYSLLYAPNDNPNIIKLINHTNALLGLNNPPLGFANDSEIERYYTTGSNHQYVYAGVIFDSFSLSNISYTLRMADHLVPSTAELVLTASCRSELNNTNPSNDCPANRYLSSGFALLQNAIDTSITQIYTNLGEDLPQSKFLFQLMPKEPFIGGVSYVQTFVAIYCVMAYAPFVNFLLVGMVTEKEKKIKEGMMMMGLRTAAFWLSWFITYALTILLCTIFVTAIAMASSLYITSNPFLIFMIIFLYGLSIITFSFMLTPFFNKATVAAAVGSMSSIAFAGLYFLVTQLPTPPVAKWLMALLSPVALALTLSEATVLETTIGVQFTNLNVGKFPVGGGLLMLILDTFLYLLLAVYFDMVLPKEYGQQYHPLFFLFPSFWRQSKGSDSIDAAVNTQNGLNEDIEDTDLSTDFNGNGIRIAGITKTFIDRSSKERKEIKAVNNFNLDIYEGQITALLGHNGAGKTTLIAALTGLLPTTQGTAYIYNYDINKPEDMMKIREITGVCPQQDILFDTLTVREHLKVFATIKGISNDQIDAEVDKTLDDILLTEKASTRATNLSGGQKRKLCVGIAIIGDPKVVYLDEPTSGMDPLSRRQIWSLLQSRRQGRVTLLTTHFMDEADILADRKAIISAGKLRCAGSSLFLKNRFGIGYHLGMIASPDSQISNITQLVKSYIPHASLCRHNAGELSYLLPLSDVFRFSDLFRQLESPDTNNEVKTRAQAYGITSYGISMTTLEEVFLKLREDNLNTDLTSLTNNSIQKDDQHSKLEANQFDFQLTRRLSTGALARQQTLSLLKIRLLNNCRDPLSIFFRFFFPPVFIILGLVFANSIASITEIQRHPPALKLTPELYLNSTKTISQQLYSNLILKNSTSGSISDLLAYVHQMGIYYRLSNLSDQYLLEDRPHTIGYDIIQFRNTSKFNDTAVHSIPIAMNLIHRIRFKQAMYIHRGTVVHGDVLSISSKPFPKLTVSGQFNQGSFSSPLLIGLALNVIPAGFGIEVVRDRKHNIRQLLRASSVSSLVYWLSMFASDFISFLCPVILMLIIIPIVNVPSLTIPAAMGALYLATITYMFSNIALAYAISFMFSSVETCQSVLPIFFNLAFLLPTICVSMLDMLTQPVYGLIFHYIFLILNPAYPIGGAVYYINQIYMKQIYLPRDQPIPAGSYFSFSSPVLYCILMVSYEIRYQQLPSSASSICEIASLNSNKASMSEDEDVREECHRITTSSSSQDVLRVQNLRREFIKYSNMDQRQPGLFHQESRKVASVEDLCFGVAPGEVFGLLGPNGAGKTTTLNLITGDMPATLGNISIAGYNLRNETTLALRNSGFCPQMDGLWERITLTEHLTTYAAIKGVPKECIQDVVNRFIDGMNIQEHTNKYSKNLSGGTKRKLSFGMSVIGCPRLLLMDEPSTGMDPGGKRFLWQVFPQLSSVISSDTGAVITTHSMEEADALCSRVAIMVRGQLRCLGSTQHLKNKHGGGYHLEIKYASNETNAHQERDSFNRVNNFVKTVFPNAAITEHFSHRIVYKIPSSNVTSLANSFSSLEADKTKVGIVEYSFSQSSLEQVFLEFAKKQEDKDEVSRSRTGTSNDIIV</sequence>
<feature type="transmembrane region" description="Helical" evidence="7">
    <location>
        <begin position="233"/>
        <end position="253"/>
    </location>
</feature>
<feature type="transmembrane region" description="Helical" evidence="7">
    <location>
        <begin position="309"/>
        <end position="330"/>
    </location>
</feature>
<dbReference type="Gene3D" id="3.40.50.300">
    <property type="entry name" value="P-loop containing nucleotide triphosphate hydrolases"/>
    <property type="match status" value="2"/>
</dbReference>
<dbReference type="HOGENOM" id="CLU_000604_19_1_1"/>
<keyword evidence="5 7" id="KW-1133">Transmembrane helix</keyword>
<feature type="transmembrane region" description="Helical" evidence="7">
    <location>
        <begin position="368"/>
        <end position="388"/>
    </location>
</feature>
<feature type="transmembrane region" description="Helical" evidence="7">
    <location>
        <begin position="273"/>
        <end position="297"/>
    </location>
</feature>
<reference evidence="9 10" key="1">
    <citation type="journal article" date="2008" name="Nature">
        <title>The Trichoplax genome and the nature of placozoans.</title>
        <authorList>
            <person name="Srivastava M."/>
            <person name="Begovic E."/>
            <person name="Chapman J."/>
            <person name="Putnam N.H."/>
            <person name="Hellsten U."/>
            <person name="Kawashima T."/>
            <person name="Kuo A."/>
            <person name="Mitros T."/>
            <person name="Salamov A."/>
            <person name="Carpenter M.L."/>
            <person name="Signorovitch A.Y."/>
            <person name="Moreno M.A."/>
            <person name="Kamm K."/>
            <person name="Grimwood J."/>
            <person name="Schmutz J."/>
            <person name="Shapiro H."/>
            <person name="Grigoriev I.V."/>
            <person name="Buss L.W."/>
            <person name="Schierwater B."/>
            <person name="Dellaporta S.L."/>
            <person name="Rokhsar D.S."/>
        </authorList>
    </citation>
    <scope>NUCLEOTIDE SEQUENCE [LARGE SCALE GENOMIC DNA]</scope>
    <source>
        <strain evidence="9 10">Grell-BS-1999</strain>
    </source>
</reference>
<dbReference type="Pfam" id="PF23321">
    <property type="entry name" value="R1_ABCA1"/>
    <property type="match status" value="1"/>
</dbReference>
<dbReference type="CTD" id="6758051"/>
<evidence type="ECO:0000256" key="3">
    <source>
        <dbReference type="ARBA" id="ARBA00022741"/>
    </source>
</evidence>
<evidence type="ECO:0000256" key="1">
    <source>
        <dbReference type="ARBA" id="ARBA00004141"/>
    </source>
</evidence>
<feature type="transmembrane region" description="Helical" evidence="7">
    <location>
        <begin position="336"/>
        <end position="356"/>
    </location>
</feature>
<dbReference type="GO" id="GO:0140359">
    <property type="term" value="F:ABC-type transporter activity"/>
    <property type="evidence" value="ECO:0007669"/>
    <property type="project" value="InterPro"/>
</dbReference>
<dbReference type="eggNOG" id="KOG0059">
    <property type="taxonomic scope" value="Eukaryota"/>
</dbReference>
<feature type="transmembrane region" description="Helical" evidence="7">
    <location>
        <begin position="30"/>
        <end position="47"/>
    </location>
</feature>
<feature type="domain" description="ABC transporter" evidence="8">
    <location>
        <begin position="487"/>
        <end position="726"/>
    </location>
</feature>
<dbReference type="InterPro" id="IPR056264">
    <property type="entry name" value="R2_ABCA1-4-like"/>
</dbReference>
<dbReference type="InParanoid" id="B3S9E8"/>
<dbReference type="OrthoDB" id="8061355at2759"/>
<keyword evidence="4" id="KW-0067">ATP-binding</keyword>